<dbReference type="PROSITE" id="PS50977">
    <property type="entry name" value="HTH_TETR_2"/>
    <property type="match status" value="1"/>
</dbReference>
<dbReference type="EMBL" id="JACHZG010000001">
    <property type="protein sequence ID" value="MBB3326965.1"/>
    <property type="molecule type" value="Genomic_DNA"/>
</dbReference>
<dbReference type="SUPFAM" id="SSF48498">
    <property type="entry name" value="Tetracyclin repressor-like, C-terminal domain"/>
    <property type="match status" value="1"/>
</dbReference>
<dbReference type="Pfam" id="PF17920">
    <property type="entry name" value="TetR_C_16"/>
    <property type="match status" value="1"/>
</dbReference>
<reference evidence="6 7" key="1">
    <citation type="submission" date="2020-08" db="EMBL/GenBank/DDBJ databases">
        <title>Sequencing the genomes of 1000 actinobacteria strains.</title>
        <authorList>
            <person name="Klenk H.-P."/>
        </authorList>
    </citation>
    <scope>NUCLEOTIDE SEQUENCE [LARGE SCALE GENOMIC DNA]</scope>
    <source>
        <strain evidence="6 7">DSM 11053</strain>
    </source>
</reference>
<dbReference type="PANTHER" id="PTHR30055:SF234">
    <property type="entry name" value="HTH-TYPE TRANSCRIPTIONAL REGULATOR BETI"/>
    <property type="match status" value="1"/>
</dbReference>
<evidence type="ECO:0000259" key="5">
    <source>
        <dbReference type="PROSITE" id="PS50977"/>
    </source>
</evidence>
<protein>
    <submittedName>
        <fullName evidence="6">AcrR family transcriptional regulator</fullName>
    </submittedName>
</protein>
<dbReference type="PANTHER" id="PTHR30055">
    <property type="entry name" value="HTH-TYPE TRANSCRIPTIONAL REGULATOR RUTR"/>
    <property type="match status" value="1"/>
</dbReference>
<evidence type="ECO:0000313" key="6">
    <source>
        <dbReference type="EMBL" id="MBB3326965.1"/>
    </source>
</evidence>
<dbReference type="Gene3D" id="1.10.357.10">
    <property type="entry name" value="Tetracycline Repressor, domain 2"/>
    <property type="match status" value="1"/>
</dbReference>
<sequence length="229" mass="24698">MSSLSTVVEVTGGERLDYVHEDTHKCLDVYKPYAGVVKTSGAEQRPRNAEGTRNAILAVARGLFARHGYRPTTVKAVADAAGVSPNLVTRYFGGKDGLFLAASQVDINEDDVYAGELSGFGRRLARSVVGRWTSQAGEDPLLVLHRASGELPEAAEGLARFLDEHSTGPVERYLRSCGLSPLAARHRAEAVDALVLGLSTRRRVLRSDVGDGKDIEIWLAESLQRIVSG</sequence>
<gene>
    <name evidence="6" type="ORF">FHX39_001909</name>
</gene>
<evidence type="ECO:0000256" key="4">
    <source>
        <dbReference type="PROSITE-ProRule" id="PRU00335"/>
    </source>
</evidence>
<dbReference type="AlphaFoldDB" id="A0A7W5JVH1"/>
<accession>A0A7W5JVH1</accession>
<keyword evidence="1" id="KW-0805">Transcription regulation</keyword>
<feature type="DNA-binding region" description="H-T-H motif" evidence="4">
    <location>
        <begin position="73"/>
        <end position="92"/>
    </location>
</feature>
<dbReference type="PRINTS" id="PR00455">
    <property type="entry name" value="HTHTETR"/>
</dbReference>
<dbReference type="RefSeq" id="WP_183337867.1">
    <property type="nucleotide sequence ID" value="NZ_JACHZG010000001.1"/>
</dbReference>
<dbReference type="Proteomes" id="UP000565572">
    <property type="component" value="Unassembled WGS sequence"/>
</dbReference>
<evidence type="ECO:0000256" key="1">
    <source>
        <dbReference type="ARBA" id="ARBA00023015"/>
    </source>
</evidence>
<dbReference type="InterPro" id="IPR009057">
    <property type="entry name" value="Homeodomain-like_sf"/>
</dbReference>
<keyword evidence="7" id="KW-1185">Reference proteome</keyword>
<dbReference type="InterPro" id="IPR041678">
    <property type="entry name" value="TetR_C_16"/>
</dbReference>
<keyword evidence="2 4" id="KW-0238">DNA-binding</keyword>
<dbReference type="InterPro" id="IPR050109">
    <property type="entry name" value="HTH-type_TetR-like_transc_reg"/>
</dbReference>
<dbReference type="SUPFAM" id="SSF46689">
    <property type="entry name" value="Homeodomain-like"/>
    <property type="match status" value="1"/>
</dbReference>
<proteinExistence type="predicted"/>
<dbReference type="Pfam" id="PF00440">
    <property type="entry name" value="TetR_N"/>
    <property type="match status" value="1"/>
</dbReference>
<feature type="domain" description="HTH tetR-type" evidence="5">
    <location>
        <begin position="50"/>
        <end position="110"/>
    </location>
</feature>
<dbReference type="InterPro" id="IPR001647">
    <property type="entry name" value="HTH_TetR"/>
</dbReference>
<evidence type="ECO:0000256" key="2">
    <source>
        <dbReference type="ARBA" id="ARBA00023125"/>
    </source>
</evidence>
<evidence type="ECO:0000313" key="7">
    <source>
        <dbReference type="Proteomes" id="UP000565572"/>
    </source>
</evidence>
<organism evidence="6 7">
    <name type="scientific">Microlunatus antarcticus</name>
    <dbReference type="NCBI Taxonomy" id="53388"/>
    <lineage>
        <taxon>Bacteria</taxon>
        <taxon>Bacillati</taxon>
        <taxon>Actinomycetota</taxon>
        <taxon>Actinomycetes</taxon>
        <taxon>Propionibacteriales</taxon>
        <taxon>Propionibacteriaceae</taxon>
        <taxon>Microlunatus</taxon>
    </lineage>
</organism>
<evidence type="ECO:0000256" key="3">
    <source>
        <dbReference type="ARBA" id="ARBA00023163"/>
    </source>
</evidence>
<dbReference type="GO" id="GO:0000976">
    <property type="term" value="F:transcription cis-regulatory region binding"/>
    <property type="evidence" value="ECO:0007669"/>
    <property type="project" value="TreeGrafter"/>
</dbReference>
<name>A0A7W5JVH1_9ACTN</name>
<dbReference type="GO" id="GO:0003700">
    <property type="term" value="F:DNA-binding transcription factor activity"/>
    <property type="evidence" value="ECO:0007669"/>
    <property type="project" value="TreeGrafter"/>
</dbReference>
<dbReference type="InterPro" id="IPR036271">
    <property type="entry name" value="Tet_transcr_reg_TetR-rel_C_sf"/>
</dbReference>
<comment type="caution">
    <text evidence="6">The sequence shown here is derived from an EMBL/GenBank/DDBJ whole genome shotgun (WGS) entry which is preliminary data.</text>
</comment>
<keyword evidence="3" id="KW-0804">Transcription</keyword>